<gene>
    <name evidence="5" type="ORF">EYC98_08535</name>
</gene>
<feature type="chain" id="PRO_5045957360" evidence="3">
    <location>
        <begin position="28"/>
        <end position="255"/>
    </location>
</feature>
<protein>
    <submittedName>
        <fullName evidence="5">SDR family oxidoreductase</fullName>
    </submittedName>
</protein>
<evidence type="ECO:0000313" key="5">
    <source>
        <dbReference type="EMBL" id="MCX2980909.1"/>
    </source>
</evidence>
<accession>A0ABT3THL2</accession>
<evidence type="ECO:0000256" key="2">
    <source>
        <dbReference type="RuleBase" id="RU000363"/>
    </source>
</evidence>
<dbReference type="Proteomes" id="UP001143362">
    <property type="component" value="Unassembled WGS sequence"/>
</dbReference>
<dbReference type="PANTHER" id="PTHR45458">
    <property type="entry name" value="SHORT-CHAIN DEHYDROGENASE/REDUCTASE SDR"/>
    <property type="match status" value="1"/>
</dbReference>
<proteinExistence type="inferred from homology"/>
<dbReference type="Gene3D" id="3.40.50.720">
    <property type="entry name" value="NAD(P)-binding Rossmann-like Domain"/>
    <property type="match status" value="1"/>
</dbReference>
<sequence length="255" mass="26624">MFQRTRKLMSVLLLSIAATYTPATVSADDSEGTVLITGANRGIGLALAEVFSNAGYSVIGTARRPAAATALQALSVRVEQLDVTDPESVARLAGAVGKQPIDILINNAGMLSPEARDFSQLDIEGLLTEYQVNSLGPLRVTQALLPNVAASEGKIVANVSSMMGSMQLNTFGCCLGYRASKAALNSFTKTLAVDQGKTGVVFVVLHPGYVKTDINGGAGQISSEQSAAGLFKVITGLDESANGSFFNYDGKAMPW</sequence>
<feature type="domain" description="Ketoreductase" evidence="4">
    <location>
        <begin position="32"/>
        <end position="213"/>
    </location>
</feature>
<organism evidence="5 6">
    <name type="scientific">Candidatus Litorirhabdus singularis</name>
    <dbReference type="NCBI Taxonomy" id="2518993"/>
    <lineage>
        <taxon>Bacteria</taxon>
        <taxon>Pseudomonadati</taxon>
        <taxon>Pseudomonadota</taxon>
        <taxon>Gammaproteobacteria</taxon>
        <taxon>Cellvibrionales</taxon>
        <taxon>Halieaceae</taxon>
        <taxon>Candidatus Litorirhabdus</taxon>
    </lineage>
</organism>
<dbReference type="CDD" id="cd05325">
    <property type="entry name" value="carb_red_sniffer_like_SDR_c"/>
    <property type="match status" value="1"/>
</dbReference>
<dbReference type="InterPro" id="IPR002347">
    <property type="entry name" value="SDR_fam"/>
</dbReference>
<keyword evidence="6" id="KW-1185">Reference proteome</keyword>
<evidence type="ECO:0000256" key="3">
    <source>
        <dbReference type="SAM" id="SignalP"/>
    </source>
</evidence>
<dbReference type="InterPro" id="IPR036291">
    <property type="entry name" value="NAD(P)-bd_dom_sf"/>
</dbReference>
<dbReference type="PANTHER" id="PTHR45458:SF1">
    <property type="entry name" value="SHORT CHAIN DEHYDROGENASE"/>
    <property type="match status" value="1"/>
</dbReference>
<dbReference type="InterPro" id="IPR057326">
    <property type="entry name" value="KR_dom"/>
</dbReference>
<dbReference type="InterPro" id="IPR052184">
    <property type="entry name" value="SDR_enzymes"/>
</dbReference>
<dbReference type="SMART" id="SM00822">
    <property type="entry name" value="PKS_KR"/>
    <property type="match status" value="1"/>
</dbReference>
<comment type="caution">
    <text evidence="5">The sequence shown here is derived from an EMBL/GenBank/DDBJ whole genome shotgun (WGS) entry which is preliminary data.</text>
</comment>
<dbReference type="RefSeq" id="WP_279244925.1">
    <property type="nucleotide sequence ID" value="NZ_SHNN01000002.1"/>
</dbReference>
<keyword evidence="3" id="KW-0732">Signal</keyword>
<dbReference type="SUPFAM" id="SSF51735">
    <property type="entry name" value="NAD(P)-binding Rossmann-fold domains"/>
    <property type="match status" value="1"/>
</dbReference>
<dbReference type="PRINTS" id="PR00081">
    <property type="entry name" value="GDHRDH"/>
</dbReference>
<evidence type="ECO:0000313" key="6">
    <source>
        <dbReference type="Proteomes" id="UP001143362"/>
    </source>
</evidence>
<dbReference type="PRINTS" id="PR00080">
    <property type="entry name" value="SDRFAMILY"/>
</dbReference>
<evidence type="ECO:0000256" key="1">
    <source>
        <dbReference type="ARBA" id="ARBA00006484"/>
    </source>
</evidence>
<dbReference type="EMBL" id="SHNN01000002">
    <property type="protein sequence ID" value="MCX2980909.1"/>
    <property type="molecule type" value="Genomic_DNA"/>
</dbReference>
<reference evidence="5" key="1">
    <citation type="submission" date="2019-02" db="EMBL/GenBank/DDBJ databases">
        <authorList>
            <person name="Li S.-H."/>
        </authorList>
    </citation>
    <scope>NUCLEOTIDE SEQUENCE</scope>
    <source>
        <strain evidence="5">IMCC14734</strain>
    </source>
</reference>
<evidence type="ECO:0000259" key="4">
    <source>
        <dbReference type="SMART" id="SM00822"/>
    </source>
</evidence>
<dbReference type="Pfam" id="PF00106">
    <property type="entry name" value="adh_short"/>
    <property type="match status" value="1"/>
</dbReference>
<comment type="similarity">
    <text evidence="1 2">Belongs to the short-chain dehydrogenases/reductases (SDR) family.</text>
</comment>
<feature type="signal peptide" evidence="3">
    <location>
        <begin position="1"/>
        <end position="27"/>
    </location>
</feature>
<name>A0ABT3THL2_9GAMM</name>